<evidence type="ECO:0000256" key="3">
    <source>
        <dbReference type="ARBA" id="ARBA00022692"/>
    </source>
</evidence>
<evidence type="ECO:0000256" key="6">
    <source>
        <dbReference type="ARBA" id="ARBA00023242"/>
    </source>
</evidence>
<feature type="transmembrane region" description="Helical" evidence="8">
    <location>
        <begin position="434"/>
        <end position="457"/>
    </location>
</feature>
<dbReference type="Pfam" id="PF12949">
    <property type="entry name" value="HeH"/>
    <property type="match status" value="1"/>
</dbReference>
<keyword evidence="3 8" id="KW-0812">Transmembrane</keyword>
<feature type="compositionally biased region" description="Basic residues" evidence="7">
    <location>
        <begin position="168"/>
        <end position="178"/>
    </location>
</feature>
<keyword evidence="4 8" id="KW-1133">Transmembrane helix</keyword>
<dbReference type="InterPro" id="IPR041885">
    <property type="entry name" value="MAN1_winged_helix_dom"/>
</dbReference>
<evidence type="ECO:0000313" key="12">
    <source>
        <dbReference type="Proteomes" id="UP001479436"/>
    </source>
</evidence>
<name>A0ABR2VXN6_9FUNG</name>
<comment type="subcellular location">
    <subcellularLocation>
        <location evidence="1">Nucleus inner membrane</location>
    </subcellularLocation>
</comment>
<keyword evidence="5 8" id="KW-0472">Membrane</keyword>
<evidence type="ECO:0000313" key="11">
    <source>
        <dbReference type="EMBL" id="KAK9709433.1"/>
    </source>
</evidence>
<feature type="transmembrane region" description="Helical" evidence="8">
    <location>
        <begin position="241"/>
        <end position="261"/>
    </location>
</feature>
<evidence type="ECO:0000256" key="8">
    <source>
        <dbReference type="SAM" id="Phobius"/>
    </source>
</evidence>
<comment type="caution">
    <text evidence="11">The sequence shown here is derived from an EMBL/GenBank/DDBJ whole genome shotgun (WGS) entry which is preliminary data.</text>
</comment>
<dbReference type="Gene3D" id="1.10.10.1180">
    <property type="entry name" value="MAN1, winged-helix domain"/>
    <property type="match status" value="1"/>
</dbReference>
<evidence type="ECO:0000259" key="9">
    <source>
        <dbReference type="Pfam" id="PF09402"/>
    </source>
</evidence>
<evidence type="ECO:0000256" key="4">
    <source>
        <dbReference type="ARBA" id="ARBA00022989"/>
    </source>
</evidence>
<keyword evidence="12" id="KW-1185">Reference proteome</keyword>
<evidence type="ECO:0000256" key="7">
    <source>
        <dbReference type="SAM" id="MobiDB-lite"/>
    </source>
</evidence>
<keyword evidence="6" id="KW-0539">Nucleus</keyword>
<gene>
    <name evidence="11" type="primary">SRC1_1</name>
    <name evidence="11" type="ORF">K7432_009042</name>
</gene>
<evidence type="ECO:0000256" key="1">
    <source>
        <dbReference type="ARBA" id="ARBA00004540"/>
    </source>
</evidence>
<organism evidence="11 12">
    <name type="scientific">Basidiobolus ranarum</name>
    <dbReference type="NCBI Taxonomy" id="34480"/>
    <lineage>
        <taxon>Eukaryota</taxon>
        <taxon>Fungi</taxon>
        <taxon>Fungi incertae sedis</taxon>
        <taxon>Zoopagomycota</taxon>
        <taxon>Entomophthoromycotina</taxon>
        <taxon>Basidiobolomycetes</taxon>
        <taxon>Basidiobolales</taxon>
        <taxon>Basidiobolaceae</taxon>
        <taxon>Basidiobolus</taxon>
    </lineage>
</organism>
<accession>A0ABR2VXN6</accession>
<dbReference type="PANTHER" id="PTHR47808">
    <property type="entry name" value="INNER NUCLEAR MEMBRANE PROTEIN HEH2-RELATED"/>
    <property type="match status" value="1"/>
</dbReference>
<dbReference type="Pfam" id="PF09402">
    <property type="entry name" value="MSC"/>
    <property type="match status" value="1"/>
</dbReference>
<evidence type="ECO:0000259" key="10">
    <source>
        <dbReference type="Pfam" id="PF12949"/>
    </source>
</evidence>
<protein>
    <submittedName>
        <fullName evidence="11">Inner nuclear membrane protein enriched at telomere/subtelomere region</fullName>
    </submittedName>
</protein>
<dbReference type="InterPro" id="IPR018996">
    <property type="entry name" value="Man1/Src1-like_C"/>
</dbReference>
<proteinExistence type="predicted"/>
<reference evidence="11 12" key="1">
    <citation type="submission" date="2023-04" db="EMBL/GenBank/DDBJ databases">
        <title>Genome of Basidiobolus ranarum AG-B5.</title>
        <authorList>
            <person name="Stajich J.E."/>
            <person name="Carter-House D."/>
            <person name="Gryganskyi A."/>
        </authorList>
    </citation>
    <scope>NUCLEOTIDE SEQUENCE [LARGE SCALE GENOMIC DNA]</scope>
    <source>
        <strain evidence="11 12">AG-B5</strain>
    </source>
</reference>
<dbReference type="PANTHER" id="PTHR47808:SF2">
    <property type="entry name" value="LEM DOMAIN-CONTAINING PROTEIN 2"/>
    <property type="match status" value="1"/>
</dbReference>
<dbReference type="EMBL" id="JASJQH010007410">
    <property type="protein sequence ID" value="KAK9709433.1"/>
    <property type="molecule type" value="Genomic_DNA"/>
</dbReference>
<dbReference type="InterPro" id="IPR044780">
    <property type="entry name" value="Heh2/Src1"/>
</dbReference>
<feature type="region of interest" description="Disordered" evidence="7">
    <location>
        <begin position="110"/>
        <end position="180"/>
    </location>
</feature>
<feature type="domain" description="HeH/LEM" evidence="10">
    <location>
        <begin position="1"/>
        <end position="32"/>
    </location>
</feature>
<dbReference type="InterPro" id="IPR025856">
    <property type="entry name" value="HeH/LEM_domain"/>
</dbReference>
<dbReference type="Proteomes" id="UP001479436">
    <property type="component" value="Unassembled WGS sequence"/>
</dbReference>
<sequence length="549" mass="62649">SLRVIDFRRILSRHNVPYNSTVKKAALVDLFDTYITPNIDKFRSEIQQAIVEGKETKTSMKQGISSTIRPKSQVKEAIEKFELLSSDGENSPPPKQRVYTRRKITKPITNATLEPFSSEGELSPPPVLRARPQPDQVPVNAFESSPAKSNVEEKMFSDETQSGGEAPKKKKKRLKKPTHSYSKIIPTTINPASEVPTQYLNPISDQIEDTSILDEAERYLASKQYRRRRRHQHKSPPYVEYQWGSVWILLSICLVAFLFFIRLQHQSLGYCQSEVDSDGLLIFKCTPCPTHGKCQDGEFLGCDPDYQPKYTPLVSLVNPLRVKCIPNSVRMAKVAAIVEMAQEIINTHAGMVECHQQKSEQITHTGLEEDELLQALAAQLTLQHLNISELWPSVVRELSKQRFHVEVSKDSNGHFVFVSSNPEYSLECRLRQGIISLIMSHIQPLVISIGLMALGVYCTLQYNAYLADEEVVQQLVQQVYRKLRTSKSVPVVQLRDYLLFDIPPRKRRLLWRKVEQIVGMDSNLRITNGEINGEKFIIWEWVGQVEPKP</sequence>
<evidence type="ECO:0000256" key="5">
    <source>
        <dbReference type="ARBA" id="ARBA00023136"/>
    </source>
</evidence>
<feature type="non-terminal residue" evidence="11">
    <location>
        <position position="1"/>
    </location>
</feature>
<keyword evidence="2" id="KW-0597">Phosphoprotein</keyword>
<evidence type="ECO:0000256" key="2">
    <source>
        <dbReference type="ARBA" id="ARBA00022553"/>
    </source>
</evidence>
<dbReference type="CDD" id="cd12935">
    <property type="entry name" value="LEM_like"/>
    <property type="match status" value="1"/>
</dbReference>
<feature type="domain" description="Man1/Src1-like C-terminal" evidence="9">
    <location>
        <begin position="250"/>
        <end position="544"/>
    </location>
</feature>